<dbReference type="SUPFAM" id="SSF52317">
    <property type="entry name" value="Class I glutamine amidotransferase-like"/>
    <property type="match status" value="1"/>
</dbReference>
<keyword evidence="2" id="KW-0645">Protease</keyword>
<organism evidence="5 6">
    <name type="scientific">Anaerostipes butyraticus</name>
    <dbReference type="NCBI Taxonomy" id="645466"/>
    <lineage>
        <taxon>Bacteria</taxon>
        <taxon>Bacillati</taxon>
        <taxon>Bacillota</taxon>
        <taxon>Clostridia</taxon>
        <taxon>Lachnospirales</taxon>
        <taxon>Lachnospiraceae</taxon>
        <taxon>Anaerostipes</taxon>
    </lineage>
</organism>
<evidence type="ECO:0000256" key="1">
    <source>
        <dbReference type="ARBA" id="ARBA00006534"/>
    </source>
</evidence>
<evidence type="ECO:0000313" key="6">
    <source>
        <dbReference type="Proteomes" id="UP000613208"/>
    </source>
</evidence>
<dbReference type="EMBL" id="BLYI01000027">
    <property type="protein sequence ID" value="GFO84953.1"/>
    <property type="molecule type" value="Genomic_DNA"/>
</dbReference>
<comment type="similarity">
    <text evidence="1">Belongs to the peptidase S51 family.</text>
</comment>
<dbReference type="GO" id="GO:0006508">
    <property type="term" value="P:proteolysis"/>
    <property type="evidence" value="ECO:0007669"/>
    <property type="project" value="UniProtKB-KW"/>
</dbReference>
<sequence>MKKMLLVSMLQHSADLVKKAEPDLAGKVVTYIPTASIAEEIEGIVEEETKILNGLGLEVDVLEISAASCQKIKESLTKDDLIFVSGGNTFFLLQELRETGADQILTDQINNGKLYIGESAGAVVMCPDIGYCAEIDSVEKAPDLKDYAGLNLVDFYLVPHIDNEGMGPGAKRITEKYGDKMELKVLRDDQAVWIEGSDITIL</sequence>
<keyword evidence="4" id="KW-0720">Serine protease</keyword>
<keyword evidence="6" id="KW-1185">Reference proteome</keyword>
<dbReference type="AlphaFoldDB" id="A0A916VD97"/>
<evidence type="ECO:0000256" key="3">
    <source>
        <dbReference type="ARBA" id="ARBA00022801"/>
    </source>
</evidence>
<comment type="caution">
    <text evidence="5">The sequence shown here is derived from an EMBL/GenBank/DDBJ whole genome shotgun (WGS) entry which is preliminary data.</text>
</comment>
<gene>
    <name evidence="5" type="ORF">ANBU17_13000</name>
</gene>
<dbReference type="Gene3D" id="3.40.50.880">
    <property type="match status" value="1"/>
</dbReference>
<name>A0A916VD97_9FIRM</name>
<dbReference type="InterPro" id="IPR029062">
    <property type="entry name" value="Class_I_gatase-like"/>
</dbReference>
<dbReference type="PANTHER" id="PTHR20842">
    <property type="entry name" value="PROTEASE S51 ALPHA-ASPARTYL DIPEPTIDASE"/>
    <property type="match status" value="1"/>
</dbReference>
<reference evidence="5" key="1">
    <citation type="submission" date="2020-06" db="EMBL/GenBank/DDBJ databases">
        <title>Characterization of fructooligosaccharide metabolism and fructooligosaccharide-degrading enzymes in human commensal butyrate producers.</title>
        <authorList>
            <person name="Tanno H."/>
            <person name="Fujii T."/>
            <person name="Hirano K."/>
            <person name="Maeno S."/>
            <person name="Tonozuka T."/>
            <person name="Sakamoto M."/>
            <person name="Ohkuma M."/>
            <person name="Tochio T."/>
            <person name="Endo A."/>
        </authorList>
    </citation>
    <scope>NUCLEOTIDE SEQUENCE</scope>
    <source>
        <strain evidence="5">JCM 17466</strain>
    </source>
</reference>
<proteinExistence type="inferred from homology"/>
<accession>A0A916VD97</accession>
<dbReference type="RefSeq" id="WP_201310661.1">
    <property type="nucleotide sequence ID" value="NZ_BLYI01000027.1"/>
</dbReference>
<dbReference type="GO" id="GO:0008236">
    <property type="term" value="F:serine-type peptidase activity"/>
    <property type="evidence" value="ECO:0007669"/>
    <property type="project" value="UniProtKB-KW"/>
</dbReference>
<evidence type="ECO:0000256" key="4">
    <source>
        <dbReference type="ARBA" id="ARBA00022825"/>
    </source>
</evidence>
<dbReference type="PANTHER" id="PTHR20842:SF0">
    <property type="entry name" value="ALPHA-ASPARTYL DIPEPTIDASE"/>
    <property type="match status" value="1"/>
</dbReference>
<keyword evidence="3" id="KW-0378">Hydrolase</keyword>
<protein>
    <submittedName>
        <fullName evidence="5">Peptidase Lmo0363</fullName>
    </submittedName>
</protein>
<dbReference type="InterPro" id="IPR005320">
    <property type="entry name" value="Peptidase_S51"/>
</dbReference>
<evidence type="ECO:0000313" key="5">
    <source>
        <dbReference type="EMBL" id="GFO84953.1"/>
    </source>
</evidence>
<evidence type="ECO:0000256" key="2">
    <source>
        <dbReference type="ARBA" id="ARBA00022670"/>
    </source>
</evidence>
<dbReference type="Proteomes" id="UP000613208">
    <property type="component" value="Unassembled WGS sequence"/>
</dbReference>
<dbReference type="Pfam" id="PF03575">
    <property type="entry name" value="Peptidase_S51"/>
    <property type="match status" value="1"/>
</dbReference>